<dbReference type="GO" id="GO:0031956">
    <property type="term" value="F:medium-chain fatty acid-CoA ligase activity"/>
    <property type="evidence" value="ECO:0007669"/>
    <property type="project" value="TreeGrafter"/>
</dbReference>
<dbReference type="AlphaFoldDB" id="A0AAE8MGQ4"/>
<dbReference type="PANTHER" id="PTHR43201">
    <property type="entry name" value="ACYL-COA SYNTHETASE"/>
    <property type="match status" value="1"/>
</dbReference>
<name>A0AAE8MGQ4_9HYPO</name>
<dbReference type="Proteomes" id="UP001187734">
    <property type="component" value="Unassembled WGS sequence"/>
</dbReference>
<feature type="domain" description="AMP-dependent synthetase/ligase" evidence="2">
    <location>
        <begin position="21"/>
        <end position="325"/>
    </location>
</feature>
<dbReference type="InterPro" id="IPR000873">
    <property type="entry name" value="AMP-dep_synth/lig_dom"/>
</dbReference>
<evidence type="ECO:0000313" key="4">
    <source>
        <dbReference type="Proteomes" id="UP001187734"/>
    </source>
</evidence>
<gene>
    <name evidence="3" type="ORF">FTOL_09990</name>
</gene>
<comment type="similarity">
    <text evidence="1">Belongs to the ATP-dependent AMP-binding enzyme family.</text>
</comment>
<protein>
    <recommendedName>
        <fullName evidence="2">AMP-dependent synthetase/ligase domain-containing protein</fullName>
    </recommendedName>
</protein>
<dbReference type="Gene3D" id="3.40.50.12780">
    <property type="entry name" value="N-terminal domain of ligase-like"/>
    <property type="match status" value="1"/>
</dbReference>
<evidence type="ECO:0000313" key="3">
    <source>
        <dbReference type="EMBL" id="SPJ82585.1"/>
    </source>
</evidence>
<evidence type="ECO:0000259" key="2">
    <source>
        <dbReference type="Pfam" id="PF00501"/>
    </source>
</evidence>
<proteinExistence type="inferred from homology"/>
<dbReference type="Pfam" id="PF00501">
    <property type="entry name" value="AMP-binding"/>
    <property type="match status" value="1"/>
</dbReference>
<reference evidence="3" key="1">
    <citation type="submission" date="2018-03" db="EMBL/GenBank/DDBJ databases">
        <authorList>
            <person name="Guldener U."/>
        </authorList>
    </citation>
    <scope>NUCLEOTIDE SEQUENCE</scope>
</reference>
<dbReference type="PANTHER" id="PTHR43201:SF8">
    <property type="entry name" value="ACYL-COA SYNTHETASE FAMILY MEMBER 3"/>
    <property type="match status" value="1"/>
</dbReference>
<accession>A0AAE8MGQ4</accession>
<dbReference type="Pfam" id="PF23562">
    <property type="entry name" value="AMP-binding_C_3"/>
    <property type="match status" value="1"/>
</dbReference>
<dbReference type="GO" id="GO:0006631">
    <property type="term" value="P:fatty acid metabolic process"/>
    <property type="evidence" value="ECO:0007669"/>
    <property type="project" value="TreeGrafter"/>
</dbReference>
<comment type="caution">
    <text evidence="3">The sequence shown here is derived from an EMBL/GenBank/DDBJ whole genome shotgun (WGS) entry which is preliminary data.</text>
</comment>
<dbReference type="InterPro" id="IPR042099">
    <property type="entry name" value="ANL_N_sf"/>
</dbReference>
<dbReference type="EMBL" id="ONZP01000371">
    <property type="protein sequence ID" value="SPJ82585.1"/>
    <property type="molecule type" value="Genomic_DNA"/>
</dbReference>
<keyword evidence="4" id="KW-1185">Reference proteome</keyword>
<dbReference type="SUPFAM" id="SSF56801">
    <property type="entry name" value="Acetyl-CoA synthetase-like"/>
    <property type="match status" value="1"/>
</dbReference>
<sequence length="526" mass="57956">MRSFHTPLTVIENLSRNRGDLAAVRYADPGLVNNGYKTVSYADYWNDIENAAKTWLSILSKAGVAKGSVIGLWMRGWSYQDLLHYLSLQRAGFIPQLFSLRMTDPSMIFELMGKSKASALIHEPSCETLVQDCPVLTFPTGDVLDTVPAPDTQLDQITTSLNPDQVSVIFHTSGSTSGMPKLVPATVKWMDCLIRKSKPGLGSDSQMVCNLMGSHAHLGNTINLTTVIAMAGCLIPPTSVPYPTSELQSMISEGGLTVLNIFPALLSNILRDARQDEKLLQQLQSLDSIEHAGQILEPVDDAWARKQGLNLLNKYGSTEIGLSMLSTKTSPYLVPFPESGCEFIPLGENSSLSDQLLELIIPPEADDCPHPSLRSELDGKFHTGDVFQRVGTNQYLYKGRVDDRIKMQLSLICDAGSLESEAMQVCERDLISAVSVIGSGRPTPAMVVEPKNDDILPSGAEKLLEFKMKIVERIAPIHKRKYLHERIDDARLVFVVPQGTLPRTAKGNVMRKAVEKIFSKELDEIY</sequence>
<organism evidence="3 4">
    <name type="scientific">Fusarium torulosum</name>
    <dbReference type="NCBI Taxonomy" id="33205"/>
    <lineage>
        <taxon>Eukaryota</taxon>
        <taxon>Fungi</taxon>
        <taxon>Dikarya</taxon>
        <taxon>Ascomycota</taxon>
        <taxon>Pezizomycotina</taxon>
        <taxon>Sordariomycetes</taxon>
        <taxon>Hypocreomycetidae</taxon>
        <taxon>Hypocreales</taxon>
        <taxon>Nectriaceae</taxon>
        <taxon>Fusarium</taxon>
    </lineage>
</organism>
<evidence type="ECO:0000256" key="1">
    <source>
        <dbReference type="ARBA" id="ARBA00006432"/>
    </source>
</evidence>